<dbReference type="EC" id="2.7.1.148" evidence="2"/>
<keyword evidence="6" id="KW-0067">ATP-binding</keyword>
<comment type="similarity">
    <text evidence="1">Belongs to the GHMP kinase family. IspE subfamily.</text>
</comment>
<evidence type="ECO:0000256" key="6">
    <source>
        <dbReference type="ARBA" id="ARBA00022840"/>
    </source>
</evidence>
<evidence type="ECO:0000259" key="9">
    <source>
        <dbReference type="Pfam" id="PF08544"/>
    </source>
</evidence>
<dbReference type="EMBL" id="CAFBLU010000007">
    <property type="protein sequence ID" value="CAB4868213.1"/>
    <property type="molecule type" value="Genomic_DNA"/>
</dbReference>
<dbReference type="InterPro" id="IPR006204">
    <property type="entry name" value="GHMP_kinase_N_dom"/>
</dbReference>
<organism evidence="10">
    <name type="scientific">freshwater metagenome</name>
    <dbReference type="NCBI Taxonomy" id="449393"/>
    <lineage>
        <taxon>unclassified sequences</taxon>
        <taxon>metagenomes</taxon>
        <taxon>ecological metagenomes</taxon>
    </lineage>
</organism>
<accession>A0A6J7DLQ0</accession>
<feature type="domain" description="GHMP kinase C-terminal" evidence="9">
    <location>
        <begin position="220"/>
        <end position="278"/>
    </location>
</feature>
<keyword evidence="4" id="KW-0547">Nucleotide-binding</keyword>
<name>A0A6J7DLQ0_9ZZZZ</name>
<reference evidence="10" key="1">
    <citation type="submission" date="2020-05" db="EMBL/GenBank/DDBJ databases">
        <authorList>
            <person name="Chiriac C."/>
            <person name="Salcher M."/>
            <person name="Ghai R."/>
            <person name="Kavagutti S V."/>
        </authorList>
    </citation>
    <scope>NUCLEOTIDE SEQUENCE</scope>
</reference>
<dbReference type="InterPro" id="IPR036554">
    <property type="entry name" value="GHMP_kinase_C_sf"/>
</dbReference>
<evidence type="ECO:0000256" key="3">
    <source>
        <dbReference type="ARBA" id="ARBA00022679"/>
    </source>
</evidence>
<feature type="domain" description="GHMP kinase N-terminal" evidence="8">
    <location>
        <begin position="68"/>
        <end position="146"/>
    </location>
</feature>
<dbReference type="Gene3D" id="3.30.230.10">
    <property type="match status" value="1"/>
</dbReference>
<dbReference type="InterPro" id="IPR020568">
    <property type="entry name" value="Ribosomal_Su5_D2-typ_SF"/>
</dbReference>
<evidence type="ECO:0000259" key="8">
    <source>
        <dbReference type="Pfam" id="PF00288"/>
    </source>
</evidence>
<evidence type="ECO:0000313" key="10">
    <source>
        <dbReference type="EMBL" id="CAB4868213.1"/>
    </source>
</evidence>
<protein>
    <recommendedName>
        <fullName evidence="2">4-(cytidine 5'-diphospho)-2-C-methyl-D-erythritol kinase</fullName>
        <ecNumber evidence="2">2.7.1.148</ecNumber>
    </recommendedName>
    <alternativeName>
        <fullName evidence="7">4-(cytidine-5'-diphospho)-2-C-methyl-D-erythritol kinase</fullName>
    </alternativeName>
</protein>
<dbReference type="HAMAP" id="MF_00061">
    <property type="entry name" value="IspE"/>
    <property type="match status" value="1"/>
</dbReference>
<evidence type="ECO:0000256" key="4">
    <source>
        <dbReference type="ARBA" id="ARBA00022741"/>
    </source>
</evidence>
<evidence type="ECO:0000256" key="1">
    <source>
        <dbReference type="ARBA" id="ARBA00009684"/>
    </source>
</evidence>
<dbReference type="InterPro" id="IPR014721">
    <property type="entry name" value="Ribsml_uS5_D2-typ_fold_subgr"/>
</dbReference>
<evidence type="ECO:0000256" key="5">
    <source>
        <dbReference type="ARBA" id="ARBA00022777"/>
    </source>
</evidence>
<evidence type="ECO:0000256" key="7">
    <source>
        <dbReference type="ARBA" id="ARBA00032554"/>
    </source>
</evidence>
<dbReference type="PIRSF" id="PIRSF010376">
    <property type="entry name" value="IspE"/>
    <property type="match status" value="1"/>
</dbReference>
<dbReference type="Pfam" id="PF00288">
    <property type="entry name" value="GHMP_kinases_N"/>
    <property type="match status" value="1"/>
</dbReference>
<gene>
    <name evidence="10" type="ORF">UFOPK3444_00571</name>
</gene>
<proteinExistence type="inferred from homology"/>
<dbReference type="GO" id="GO:0016114">
    <property type="term" value="P:terpenoid biosynthetic process"/>
    <property type="evidence" value="ECO:0007669"/>
    <property type="project" value="InterPro"/>
</dbReference>
<dbReference type="AlphaFoldDB" id="A0A6J7DLQ0"/>
<evidence type="ECO:0000256" key="2">
    <source>
        <dbReference type="ARBA" id="ARBA00012052"/>
    </source>
</evidence>
<dbReference type="Pfam" id="PF08544">
    <property type="entry name" value="GHMP_kinases_C"/>
    <property type="match status" value="1"/>
</dbReference>
<keyword evidence="5" id="KW-0418">Kinase</keyword>
<dbReference type="SUPFAM" id="SSF54211">
    <property type="entry name" value="Ribosomal protein S5 domain 2-like"/>
    <property type="match status" value="1"/>
</dbReference>
<dbReference type="InterPro" id="IPR013750">
    <property type="entry name" value="GHMP_kinase_C_dom"/>
</dbReference>
<dbReference type="GO" id="GO:0005524">
    <property type="term" value="F:ATP binding"/>
    <property type="evidence" value="ECO:0007669"/>
    <property type="project" value="UniProtKB-KW"/>
</dbReference>
<dbReference type="PANTHER" id="PTHR43527:SF2">
    <property type="entry name" value="4-DIPHOSPHOCYTIDYL-2-C-METHYL-D-ERYTHRITOL KINASE, CHLOROPLASTIC"/>
    <property type="match status" value="1"/>
</dbReference>
<dbReference type="GO" id="GO:0050515">
    <property type="term" value="F:4-(cytidine 5'-diphospho)-2-C-methyl-D-erythritol kinase activity"/>
    <property type="evidence" value="ECO:0007669"/>
    <property type="project" value="UniProtKB-EC"/>
</dbReference>
<dbReference type="SUPFAM" id="SSF55060">
    <property type="entry name" value="GHMP Kinase, C-terminal domain"/>
    <property type="match status" value="1"/>
</dbReference>
<sequence>MPEANGQPLGLNAQGKINLCLALGPLREDGYHDVVSVVLPLDLADRLVIEPSNAEGDEVICPGVEGDNLVSAALARWREASGWEGKPVRVTIEKRVPVAAGMGGGSADAAAALRLVAAWAGRPDDPLLSDLAPALGADVAPLLHGGPTLVEGIGDRVTALPLPAAVGLLILPASVGLSTPVVFARAGELGLRRSSQDLAAITEAIRAEASAPGWELPAGLLGLNDLGPAAADLEPAVSAGITEARAAGADQAFVTGSGPTVVGLFAGTDGPERAKRAAEGLTGRVPAAVWATASPGSGTIEELQ</sequence>
<dbReference type="PANTHER" id="PTHR43527">
    <property type="entry name" value="4-DIPHOSPHOCYTIDYL-2-C-METHYL-D-ERYTHRITOL KINASE, CHLOROPLASTIC"/>
    <property type="match status" value="1"/>
</dbReference>
<dbReference type="InterPro" id="IPR004424">
    <property type="entry name" value="IspE"/>
</dbReference>
<dbReference type="Gene3D" id="3.30.70.890">
    <property type="entry name" value="GHMP kinase, C-terminal domain"/>
    <property type="match status" value="1"/>
</dbReference>
<keyword evidence="3" id="KW-0808">Transferase</keyword>